<keyword evidence="4 7" id="KW-0812">Transmembrane</keyword>
<dbReference type="PANTHER" id="PTHR33362">
    <property type="entry name" value="SIALIC ACID TRAP TRANSPORTER PERMEASE PROTEIN SIAT-RELATED"/>
    <property type="match status" value="1"/>
</dbReference>
<evidence type="ECO:0000256" key="7">
    <source>
        <dbReference type="SAM" id="Phobius"/>
    </source>
</evidence>
<accession>A0A081BU95</accession>
<organism evidence="9">
    <name type="scientific">Vecturithrix granuli</name>
    <dbReference type="NCBI Taxonomy" id="1499967"/>
    <lineage>
        <taxon>Bacteria</taxon>
        <taxon>Candidatus Moduliflexota</taxon>
        <taxon>Candidatus Vecturitrichia</taxon>
        <taxon>Candidatus Vecturitrichales</taxon>
        <taxon>Candidatus Vecturitrichaceae</taxon>
        <taxon>Candidatus Vecturithrix</taxon>
    </lineage>
</organism>
<dbReference type="InterPro" id="IPR004681">
    <property type="entry name" value="TRAP_DctM"/>
</dbReference>
<sequence>MALIMFGILIGFILINIPVAVSIGIAAIAGITFSSLPLNQVVVAQRMFTSVDSFPFMAIPFFMLAGGLMEYGGISKRLVYLASAIVGSLRGGLGLITILASAFFGAISGSNPATVAAIGGIMVPAMIKKGYTPAFAAAIAAAAGTLGVVIPPSIPMITFGVVAGVSIGDLFICGIVPGILMAISLGIVVVIVSAKLDIPKESRSSFAEFLTALRESILAIIMPVIILGGIYGGVFTPTEAGAVAAVYSLIVSTFIYREMSLQKLRTIILKAGISTSVVFFVIATSQSFSWLITVGRVSQAITESMLALSQNPFVIVTLINLLLLFLGIFLETQAIILLVAPIMLPIVTGFGMNPLLLGIIMVVNTSVGMITPPMAVNLFVASSLVKQYNVTIERITKYVLSFLLIEIIDIFIVSNFPAISLGLLRLLK</sequence>
<feature type="domain" description="TRAP C4-dicarboxylate transport system permease DctM subunit" evidence="8">
    <location>
        <begin position="6"/>
        <end position="418"/>
    </location>
</feature>
<feature type="transmembrane region" description="Helical" evidence="7">
    <location>
        <begin position="78"/>
        <end position="104"/>
    </location>
</feature>
<dbReference type="AlphaFoldDB" id="A0A081BU95"/>
<dbReference type="GO" id="GO:0022857">
    <property type="term" value="F:transmembrane transporter activity"/>
    <property type="evidence" value="ECO:0007669"/>
    <property type="project" value="TreeGrafter"/>
</dbReference>
<feature type="transmembrane region" description="Helical" evidence="7">
    <location>
        <begin position="174"/>
        <end position="196"/>
    </location>
</feature>
<dbReference type="eggNOG" id="COG1593">
    <property type="taxonomic scope" value="Bacteria"/>
</dbReference>
<dbReference type="InterPro" id="IPR010656">
    <property type="entry name" value="DctM"/>
</dbReference>
<feature type="transmembrane region" description="Helical" evidence="7">
    <location>
        <begin position="7"/>
        <end position="33"/>
    </location>
</feature>
<feature type="transmembrane region" description="Helical" evidence="7">
    <location>
        <begin position="268"/>
        <end position="293"/>
    </location>
</feature>
<keyword evidence="5 7" id="KW-1133">Transmembrane helix</keyword>
<keyword evidence="2" id="KW-1003">Cell membrane</keyword>
<feature type="transmembrane region" description="Helical" evidence="7">
    <location>
        <begin position="355"/>
        <end position="380"/>
    </location>
</feature>
<dbReference type="PIRSF" id="PIRSF006066">
    <property type="entry name" value="HI0050"/>
    <property type="match status" value="1"/>
</dbReference>
<keyword evidence="3" id="KW-0997">Cell inner membrane</keyword>
<evidence type="ECO:0000313" key="10">
    <source>
        <dbReference type="Proteomes" id="UP000030661"/>
    </source>
</evidence>
<evidence type="ECO:0000256" key="1">
    <source>
        <dbReference type="ARBA" id="ARBA00004429"/>
    </source>
</evidence>
<feature type="transmembrane region" description="Helical" evidence="7">
    <location>
        <begin position="240"/>
        <end position="256"/>
    </location>
</feature>
<name>A0A081BU95_VECG1</name>
<feature type="transmembrane region" description="Helical" evidence="7">
    <location>
        <begin position="217"/>
        <end position="234"/>
    </location>
</feature>
<evidence type="ECO:0000256" key="2">
    <source>
        <dbReference type="ARBA" id="ARBA00022475"/>
    </source>
</evidence>
<keyword evidence="10" id="KW-1185">Reference proteome</keyword>
<evidence type="ECO:0000259" key="8">
    <source>
        <dbReference type="Pfam" id="PF06808"/>
    </source>
</evidence>
<evidence type="ECO:0000256" key="3">
    <source>
        <dbReference type="ARBA" id="ARBA00022519"/>
    </source>
</evidence>
<evidence type="ECO:0000256" key="5">
    <source>
        <dbReference type="ARBA" id="ARBA00022989"/>
    </source>
</evidence>
<dbReference type="Proteomes" id="UP000030661">
    <property type="component" value="Unassembled WGS sequence"/>
</dbReference>
<dbReference type="STRING" id="1499967.U27_02861"/>
<dbReference type="Pfam" id="PF06808">
    <property type="entry name" value="DctM"/>
    <property type="match status" value="1"/>
</dbReference>
<feature type="transmembrane region" description="Helical" evidence="7">
    <location>
        <begin position="110"/>
        <end position="127"/>
    </location>
</feature>
<gene>
    <name evidence="9" type="ORF">U27_02861</name>
</gene>
<evidence type="ECO:0000256" key="6">
    <source>
        <dbReference type="ARBA" id="ARBA00023136"/>
    </source>
</evidence>
<evidence type="ECO:0000256" key="4">
    <source>
        <dbReference type="ARBA" id="ARBA00022692"/>
    </source>
</evidence>
<dbReference type="PANTHER" id="PTHR33362:SF5">
    <property type="entry name" value="C4-DICARBOXYLATE TRAP TRANSPORTER LARGE PERMEASE PROTEIN DCTM"/>
    <property type="match status" value="1"/>
</dbReference>
<feature type="transmembrane region" description="Helical" evidence="7">
    <location>
        <begin position="313"/>
        <end position="343"/>
    </location>
</feature>
<dbReference type="HOGENOM" id="CLU_019824_4_1_0"/>
<feature type="transmembrane region" description="Helical" evidence="7">
    <location>
        <begin position="53"/>
        <end position="71"/>
    </location>
</feature>
<dbReference type="NCBIfam" id="TIGR00786">
    <property type="entry name" value="dctM"/>
    <property type="match status" value="1"/>
</dbReference>
<dbReference type="EMBL" id="DF820464">
    <property type="protein sequence ID" value="GAK55900.1"/>
    <property type="molecule type" value="Genomic_DNA"/>
</dbReference>
<dbReference type="GO" id="GO:0005886">
    <property type="term" value="C:plasma membrane"/>
    <property type="evidence" value="ECO:0007669"/>
    <property type="project" value="UniProtKB-SubCell"/>
</dbReference>
<evidence type="ECO:0000313" key="9">
    <source>
        <dbReference type="EMBL" id="GAK55900.1"/>
    </source>
</evidence>
<protein>
    <submittedName>
        <fullName evidence="9">TRAP dicarboxylate transporter, DctM subunit</fullName>
    </submittedName>
</protein>
<keyword evidence="6 7" id="KW-0472">Membrane</keyword>
<feature type="transmembrane region" description="Helical" evidence="7">
    <location>
        <begin position="134"/>
        <end position="154"/>
    </location>
</feature>
<feature type="transmembrane region" description="Helical" evidence="7">
    <location>
        <begin position="400"/>
        <end position="424"/>
    </location>
</feature>
<reference evidence="9" key="1">
    <citation type="journal article" date="2015" name="PeerJ">
        <title>First genomic representation of candidate bacterial phylum KSB3 points to enhanced environmental sensing as a trigger of wastewater bulking.</title>
        <authorList>
            <person name="Sekiguchi Y."/>
            <person name="Ohashi A."/>
            <person name="Parks D.H."/>
            <person name="Yamauchi T."/>
            <person name="Tyson G.W."/>
            <person name="Hugenholtz P."/>
        </authorList>
    </citation>
    <scope>NUCLEOTIDE SEQUENCE [LARGE SCALE GENOMIC DNA]</scope>
</reference>
<comment type="subcellular location">
    <subcellularLocation>
        <location evidence="1">Cell inner membrane</location>
        <topology evidence="1">Multi-pass membrane protein</topology>
    </subcellularLocation>
</comment>
<proteinExistence type="predicted"/>